<dbReference type="GO" id="GO:0005730">
    <property type="term" value="C:nucleolus"/>
    <property type="evidence" value="ECO:0007669"/>
    <property type="project" value="TreeGrafter"/>
</dbReference>
<dbReference type="Pfam" id="PF11707">
    <property type="entry name" value="Npa1"/>
    <property type="match status" value="1"/>
</dbReference>
<keyword evidence="4" id="KW-1185">Reference proteome</keyword>
<dbReference type="Pfam" id="PF16201">
    <property type="entry name" value="NopRA1"/>
    <property type="match status" value="1"/>
</dbReference>
<evidence type="ECO:0000259" key="1">
    <source>
        <dbReference type="Pfam" id="PF11707"/>
    </source>
</evidence>
<dbReference type="InterPro" id="IPR032436">
    <property type="entry name" value="URB1_C"/>
</dbReference>
<evidence type="ECO:0000313" key="3">
    <source>
        <dbReference type="EMBL" id="WMV15028.1"/>
    </source>
</evidence>
<dbReference type="GO" id="GO:0000463">
    <property type="term" value="P:maturation of LSU-rRNA from tricistronic rRNA transcript (SSU-rRNA, 5.8S rRNA, LSU-rRNA)"/>
    <property type="evidence" value="ECO:0007669"/>
    <property type="project" value="TreeGrafter"/>
</dbReference>
<feature type="domain" description="URB1 C-terminal" evidence="2">
    <location>
        <begin position="2015"/>
        <end position="2229"/>
    </location>
</feature>
<evidence type="ECO:0000259" key="2">
    <source>
        <dbReference type="Pfam" id="PF16201"/>
    </source>
</evidence>
<accession>A0AAF0Q1X6</accession>
<protein>
    <recommendedName>
        <fullName evidence="5">Nucleolar pre-ribosomal-associated protein 1</fullName>
    </recommendedName>
</protein>
<name>A0AAF0Q1X6_SOLVR</name>
<organism evidence="3 4">
    <name type="scientific">Solanum verrucosum</name>
    <dbReference type="NCBI Taxonomy" id="315347"/>
    <lineage>
        <taxon>Eukaryota</taxon>
        <taxon>Viridiplantae</taxon>
        <taxon>Streptophyta</taxon>
        <taxon>Embryophyta</taxon>
        <taxon>Tracheophyta</taxon>
        <taxon>Spermatophyta</taxon>
        <taxon>Magnoliopsida</taxon>
        <taxon>eudicotyledons</taxon>
        <taxon>Gunneridae</taxon>
        <taxon>Pentapetalae</taxon>
        <taxon>asterids</taxon>
        <taxon>lamiids</taxon>
        <taxon>Solanales</taxon>
        <taxon>Solanaceae</taxon>
        <taxon>Solanoideae</taxon>
        <taxon>Solaneae</taxon>
        <taxon>Solanum</taxon>
    </lineage>
</organism>
<dbReference type="Proteomes" id="UP001234989">
    <property type="component" value="Chromosome 2"/>
</dbReference>
<dbReference type="PANTHER" id="PTHR13500:SF0">
    <property type="entry name" value="NUCLEOLAR PRE-RIBOSOMAL-ASSOCIATED PROTEIN 1"/>
    <property type="match status" value="1"/>
</dbReference>
<gene>
    <name evidence="3" type="ORF">MTR67_008413</name>
</gene>
<proteinExistence type="predicted"/>
<evidence type="ECO:0008006" key="5">
    <source>
        <dbReference type="Google" id="ProtNLM"/>
    </source>
</evidence>
<sequence>MEEATIPQFGNKLVHEAKLKELLRNLTSTDFQLCSDASKEFIKLLKSDSGPEFLSLYIQNSSKCMELEQAWELRKSKTGLYVVLNLISGFFNQYYGKNRVDKDPKVAVIVNALDKFAKLIVEKRMNDLYKELNSKEAKRQRAALSLLASIARRSSWMAWEVAKSFDFKIPIFGRLAEWKAKKIEGKKKHYSTRKAFVGFAVSFLEVGNARLLRGVLQQKDMYSGVLRGLGNDDDDTVVHVLSTLRDRVLVPDSLVPTGLRSVLFGSVTLEQLASISGRDGGGLAAELAHEVLYMVCTDPSNGLMPDLKRVPKPLRGNPNRLLGLMKKLKAGEIENHRNLLLAIVKGKPSFGSAYLDEFPYSLEDPSSRNWFASVSLAANVLSSVGDGLVFGFLDSQNQEPPTLNSPEVQNIMKCIGPRSFSRLVINKGLLHSDPLVKHGTLKFVLEVLKLLELLISALNSVMSSQGQMIHKWESLKQDIWNAVRILLPDPQVLFSLLSSLNEFYKGLEQRSKRPADSEIGDKLSIRKKLKIDAAIEDTDIVVGGVSYSPDAALSLDGESIINVDDMDDSKDDTYFVKLITELWSLHSSPLPDSTIEDTEVLFYAKLLNVLTIYYKTMPKMLEGLFDFFKILPNNLLALPTMLQQTLLSLLQEHVGWSSKCEIATRVHSQMYKHLLPFLDLLMFSPNRDIKDQAYILAKTSMYSTGAFDKNPKEICSWFFFIPGYSKDNMLGGGVGCDIYRKLSSPVLLFLRDAVIESGNKLFCYSDLFRSSLSSIPGIKVSMGFTVHHDHPSIGKLTFPPSFTLTILFVMITEVVNPVAYISPDFSPFTICILDRCLTLATAETGAFSASEKSMVSSYVCNTLKYLLETQGDPLLLSSIIDVKLSEKLDAPYDLDDSQCPCEWRPFKRLLHLSRKILQGTYRISSNIKEVVYTESSFTCTVGEVQRLLKSESDGSLVGLTIGFCFSIACTTSAEIIQNFPSIVSVSNKLLGVPLSLLMQLFFSEPSLLNDASKRWPEIFFTGMERALARLSGGRTMDYESDAFSVFLEHAPFYVLFPAVLYIDGLDLSDQSGLQSLLLAKLSEKTSDHLLSCFRYLLFWLNQTQLSYRHEQFEGLEKLSAACFLLLSGMLKKLLAEKSNSCGVDTCSPFSTYFIEELVVTILDHPAVVAVLEYPSPVNSDFACGTIKDSVDQFVESVKLKICKTDHHVLNLVKATSEFWLSFCFGQSSSSEVYHANKHVVSSFKNVVKKLVLTFRLKMNECMKSKNLIPLVPVLYVLHSLIHFISPFEALELAHWILSLIDLEDRSVWLTSALCVGLHIAGSAFDHLAAYMWQPQEKIPICLFWGIQQEQNDVILYEKVLLQVYDIATRFELDVADACLLKAVKVVKVHKSMQKQSHLFLKDTCRAVANTHVNILSHCMLKITKRKAEILFLVADISPLHLSVFGKLFSDRMNKYMVVKPCTVLPICDFSDEDALMILPTVILYLNSIPAKFGGQLCMLHEHIASFYWEILKQGFSIWKSYVSREIFKVEYFENLSMEDFPNLVSGSLLANTVLVVQIFFELRGDLVKVKKRLSIFNSVCSSDCSDLLEFDLTQDGSYSVEESLNVVNRTVAKIRLCSALLFPEKGKFPSLLKKNAEVIASEECPILDLTRIRFLNLLVQSWQLIVKRCSLNVVDFRQMEVGSCSIFRYLEVYILKNVTEITREMHGCLLNLESLPFVEQLGKSSLLHRFYDPLTLGMLRAIISSVSEGKFSCISIIQLLLAHSQFAATIHSSHISAGHSHFGMIFTPLPSIMRSYVQFADLDAYDLKDSCKLSEERARQLELVKLLRLLFQIRARQCDINNVEDIGINLRELLFLLLSSYGASMSVIDLEIYSLMDEINSTNDLGEGSMAKLDYLWGSALLKVRKENELEQTISSNLSEAEAVDDYRRICFRENIPIDPKVCATTVLYFPYDRTVGPGILKESKKDYPDFGYEVQYADAEKLRVYDPIFILHFSVHCLSMGFIEPLEFASLGLLAIAVVSISSPDDDMRKLGYEVLGRFKSVLEMVVRGWFGNYGSGGGATGGHLTGERCQKRKDVMRLRLLMSYLQNGIEEPWQKISSVTAIFVAEASYVLLDPSHDHYSAISKYLIRSPNANMKGIPLFQTFFWSISTNFITERLWMLRLLCSGLNVDDDAQIYIRNAIFETLFSFYVSPISDHESKELIVQIVRKSVRIPKMARYLVEQCGLISWSSCVVSSLSWSQCRRNSLVELTVILEALNEVVLSRHTVEWMQKYALEQLVELSCNLYKMLIEGVERLKVNTQLVKLILQILRSALRISQKRKVYQPHFTLSVESLLQLCEVLDECCDGRQSLVAQIGLEAVLMSTPPVTILQMDKEKVSKFVRWATLTALQSNIEKVHGPENFDCIMRLQSDEESDDSLISKLVRWLAASVIVGKHSLKFSNLDLCHSFDRSKLNNLLSLMEWDDQRCSSTSRTFACEETLASSVFFLQQLQRTNYTVLPSVVSALCLLLSSSLSCTETDILGDDAIQLATLFSKINCPAEAYPTWRWSFYQPWKDQSSELSDAAKLEKNQACEMLLVVISKLLGRNSLYSNFLSFQDVDKLGVFDWERHILKPQ</sequence>
<evidence type="ECO:0000313" key="4">
    <source>
        <dbReference type="Proteomes" id="UP001234989"/>
    </source>
</evidence>
<reference evidence="3" key="1">
    <citation type="submission" date="2023-08" db="EMBL/GenBank/DDBJ databases">
        <title>A de novo genome assembly of Solanum verrucosum Schlechtendal, a Mexican diploid species geographically isolated from the other diploid A-genome species in potato relatives.</title>
        <authorList>
            <person name="Hosaka K."/>
        </authorList>
    </citation>
    <scope>NUCLEOTIDE SEQUENCE</scope>
    <source>
        <tissue evidence="3">Young leaves</tissue>
    </source>
</reference>
<dbReference type="GO" id="GO:0000466">
    <property type="term" value="P:maturation of 5.8S rRNA from tricistronic rRNA transcript (SSU-rRNA, 5.8S rRNA, LSU-rRNA)"/>
    <property type="evidence" value="ECO:0007669"/>
    <property type="project" value="TreeGrafter"/>
</dbReference>
<dbReference type="InterPro" id="IPR039844">
    <property type="entry name" value="URB1"/>
</dbReference>
<feature type="domain" description="URB1 N-terminal" evidence="1">
    <location>
        <begin position="107"/>
        <end position="372"/>
    </location>
</feature>
<dbReference type="PANTHER" id="PTHR13500">
    <property type="entry name" value="NUCLEOLAR PRERIBOSOMAL-ASSOCIATED PROTEIN 1"/>
    <property type="match status" value="1"/>
</dbReference>
<dbReference type="InterPro" id="IPR021714">
    <property type="entry name" value="URB1_N"/>
</dbReference>
<dbReference type="EMBL" id="CP133613">
    <property type="protein sequence ID" value="WMV15028.1"/>
    <property type="molecule type" value="Genomic_DNA"/>
</dbReference>